<proteinExistence type="predicted"/>
<evidence type="ECO:0000313" key="2">
    <source>
        <dbReference type="EMBL" id="BAS92261.1"/>
    </source>
</evidence>
<organism evidence="2 3">
    <name type="scientific">Oryza sativa subsp. japonica</name>
    <name type="common">Rice</name>
    <dbReference type="NCBI Taxonomy" id="39947"/>
    <lineage>
        <taxon>Eukaryota</taxon>
        <taxon>Viridiplantae</taxon>
        <taxon>Streptophyta</taxon>
        <taxon>Embryophyta</taxon>
        <taxon>Tracheophyta</taxon>
        <taxon>Spermatophyta</taxon>
        <taxon>Magnoliopsida</taxon>
        <taxon>Liliopsida</taxon>
        <taxon>Poales</taxon>
        <taxon>Poaceae</taxon>
        <taxon>BOP clade</taxon>
        <taxon>Oryzoideae</taxon>
        <taxon>Oryzeae</taxon>
        <taxon>Oryzinae</taxon>
        <taxon>Oryza</taxon>
        <taxon>Oryza sativa</taxon>
    </lineage>
</organism>
<dbReference type="Gramene" id="Os05t0147550-00">
    <property type="protein sequence ID" value="Os05t0147550-00"/>
    <property type="gene ID" value="Os05g0147550"/>
</dbReference>
<evidence type="ECO:0000256" key="1">
    <source>
        <dbReference type="SAM" id="MobiDB-lite"/>
    </source>
</evidence>
<accession>A0A0P0WI55</accession>
<sequence length="158" mass="16839">MEHPLCRGWRPALEVGRHQRVPDRHLRLEAARNHQPVHHGARWERRRARARALRQDRRESGAVAGARVRPQHPPEQRERVAGAAGGGDERVPGDGVADAHFVEHPGGVLAAAAPGVHGDERVPGDEDVAEPGPARAEAEVGGVLDDGGVEGGAEAEVS</sequence>
<dbReference type="Proteomes" id="UP000059680">
    <property type="component" value="Chromosome 5"/>
</dbReference>
<protein>
    <submittedName>
        <fullName evidence="2">Os05g0147550 protein</fullName>
    </submittedName>
</protein>
<evidence type="ECO:0000313" key="3">
    <source>
        <dbReference type="Proteomes" id="UP000059680"/>
    </source>
</evidence>
<reference evidence="2 3" key="3">
    <citation type="journal article" date="2013" name="Rice">
        <title>Improvement of the Oryza sativa Nipponbare reference genome using next generation sequence and optical map data.</title>
        <authorList>
            <person name="Kawahara Y."/>
            <person name="de la Bastide M."/>
            <person name="Hamilton J.P."/>
            <person name="Kanamori H."/>
            <person name="McCombie W.R."/>
            <person name="Ouyang S."/>
            <person name="Schwartz D.C."/>
            <person name="Tanaka T."/>
            <person name="Wu J."/>
            <person name="Zhou S."/>
            <person name="Childs K.L."/>
            <person name="Davidson R.M."/>
            <person name="Lin H."/>
            <person name="Quesada-Ocampo L."/>
            <person name="Vaillancourt B."/>
            <person name="Sakai H."/>
            <person name="Lee S.S."/>
            <person name="Kim J."/>
            <person name="Numa H."/>
            <person name="Itoh T."/>
            <person name="Buell C.R."/>
            <person name="Matsumoto T."/>
        </authorList>
    </citation>
    <scope>NUCLEOTIDE SEQUENCE [LARGE SCALE GENOMIC DNA]</scope>
    <source>
        <strain evidence="3">cv. Nipponbare</strain>
    </source>
</reference>
<reference evidence="3" key="1">
    <citation type="journal article" date="2005" name="Nature">
        <title>The map-based sequence of the rice genome.</title>
        <authorList>
            <consortium name="International rice genome sequencing project (IRGSP)"/>
            <person name="Matsumoto T."/>
            <person name="Wu J."/>
            <person name="Kanamori H."/>
            <person name="Katayose Y."/>
            <person name="Fujisawa M."/>
            <person name="Namiki N."/>
            <person name="Mizuno H."/>
            <person name="Yamamoto K."/>
            <person name="Antonio B.A."/>
            <person name="Baba T."/>
            <person name="Sakata K."/>
            <person name="Nagamura Y."/>
            <person name="Aoki H."/>
            <person name="Arikawa K."/>
            <person name="Arita K."/>
            <person name="Bito T."/>
            <person name="Chiden Y."/>
            <person name="Fujitsuka N."/>
            <person name="Fukunaka R."/>
            <person name="Hamada M."/>
            <person name="Harada C."/>
            <person name="Hayashi A."/>
            <person name="Hijishita S."/>
            <person name="Honda M."/>
            <person name="Hosokawa S."/>
            <person name="Ichikawa Y."/>
            <person name="Idonuma A."/>
            <person name="Iijima M."/>
            <person name="Ikeda M."/>
            <person name="Ikeno M."/>
            <person name="Ito K."/>
            <person name="Ito S."/>
            <person name="Ito T."/>
            <person name="Ito Y."/>
            <person name="Ito Y."/>
            <person name="Iwabuchi A."/>
            <person name="Kamiya K."/>
            <person name="Karasawa W."/>
            <person name="Kurita K."/>
            <person name="Katagiri S."/>
            <person name="Kikuta A."/>
            <person name="Kobayashi H."/>
            <person name="Kobayashi N."/>
            <person name="Machita K."/>
            <person name="Maehara T."/>
            <person name="Masukawa M."/>
            <person name="Mizubayashi T."/>
            <person name="Mukai Y."/>
            <person name="Nagasaki H."/>
            <person name="Nagata Y."/>
            <person name="Naito S."/>
            <person name="Nakashima M."/>
            <person name="Nakama Y."/>
            <person name="Nakamichi Y."/>
            <person name="Nakamura M."/>
            <person name="Meguro A."/>
            <person name="Negishi M."/>
            <person name="Ohta I."/>
            <person name="Ohta T."/>
            <person name="Okamoto M."/>
            <person name="Ono N."/>
            <person name="Saji S."/>
            <person name="Sakaguchi M."/>
            <person name="Sakai K."/>
            <person name="Shibata M."/>
            <person name="Shimokawa T."/>
            <person name="Song J."/>
            <person name="Takazaki Y."/>
            <person name="Terasawa K."/>
            <person name="Tsugane M."/>
            <person name="Tsuji K."/>
            <person name="Ueda S."/>
            <person name="Waki K."/>
            <person name="Yamagata H."/>
            <person name="Yamamoto M."/>
            <person name="Yamamoto S."/>
            <person name="Yamane H."/>
            <person name="Yoshiki S."/>
            <person name="Yoshihara R."/>
            <person name="Yukawa K."/>
            <person name="Zhong H."/>
            <person name="Yano M."/>
            <person name="Yuan Q."/>
            <person name="Ouyang S."/>
            <person name="Liu J."/>
            <person name="Jones K.M."/>
            <person name="Gansberger K."/>
            <person name="Moffat K."/>
            <person name="Hill J."/>
            <person name="Bera J."/>
            <person name="Fadrosh D."/>
            <person name="Jin S."/>
            <person name="Johri S."/>
            <person name="Kim M."/>
            <person name="Overton L."/>
            <person name="Reardon M."/>
            <person name="Tsitrin T."/>
            <person name="Vuong H."/>
            <person name="Weaver B."/>
            <person name="Ciecko A."/>
            <person name="Tallon L."/>
            <person name="Jackson J."/>
            <person name="Pai G."/>
            <person name="Aken S.V."/>
            <person name="Utterback T."/>
            <person name="Reidmuller S."/>
            <person name="Feldblyum T."/>
            <person name="Hsiao J."/>
            <person name="Zismann V."/>
            <person name="Iobst S."/>
            <person name="de Vazeille A.R."/>
            <person name="Buell C.R."/>
            <person name="Ying K."/>
            <person name="Li Y."/>
            <person name="Lu T."/>
            <person name="Huang Y."/>
            <person name="Zhao Q."/>
            <person name="Feng Q."/>
            <person name="Zhang L."/>
            <person name="Zhu J."/>
            <person name="Weng Q."/>
            <person name="Mu J."/>
            <person name="Lu Y."/>
            <person name="Fan D."/>
            <person name="Liu Y."/>
            <person name="Guan J."/>
            <person name="Zhang Y."/>
            <person name="Yu S."/>
            <person name="Liu X."/>
            <person name="Zhang Y."/>
            <person name="Hong G."/>
            <person name="Han B."/>
            <person name="Choisne N."/>
            <person name="Demange N."/>
            <person name="Orjeda G."/>
            <person name="Samain S."/>
            <person name="Cattolico L."/>
            <person name="Pelletier E."/>
            <person name="Couloux A."/>
            <person name="Segurens B."/>
            <person name="Wincker P."/>
            <person name="D'Hont A."/>
            <person name="Scarpelli C."/>
            <person name="Weissenbach J."/>
            <person name="Salanoubat M."/>
            <person name="Quetier F."/>
            <person name="Yu Y."/>
            <person name="Kim H.R."/>
            <person name="Rambo T."/>
            <person name="Currie J."/>
            <person name="Collura K."/>
            <person name="Luo M."/>
            <person name="Yang T."/>
            <person name="Ammiraju J.S.S."/>
            <person name="Engler F."/>
            <person name="Soderlund C."/>
            <person name="Wing R.A."/>
            <person name="Palmer L.E."/>
            <person name="de la Bastide M."/>
            <person name="Spiegel L."/>
            <person name="Nascimento L."/>
            <person name="Zutavern T."/>
            <person name="O'Shaughnessy A."/>
            <person name="Dike S."/>
            <person name="Dedhia N."/>
            <person name="Preston R."/>
            <person name="Balija V."/>
            <person name="McCombie W.R."/>
            <person name="Chow T."/>
            <person name="Chen H."/>
            <person name="Chung M."/>
            <person name="Chen C."/>
            <person name="Shaw J."/>
            <person name="Wu H."/>
            <person name="Hsiao K."/>
            <person name="Chao Y."/>
            <person name="Chu M."/>
            <person name="Cheng C."/>
            <person name="Hour A."/>
            <person name="Lee P."/>
            <person name="Lin S."/>
            <person name="Lin Y."/>
            <person name="Liou J."/>
            <person name="Liu S."/>
            <person name="Hsing Y."/>
            <person name="Raghuvanshi S."/>
            <person name="Mohanty A."/>
            <person name="Bharti A.K."/>
            <person name="Gaur A."/>
            <person name="Gupta V."/>
            <person name="Kumar D."/>
            <person name="Ravi V."/>
            <person name="Vij S."/>
            <person name="Kapur A."/>
            <person name="Khurana P."/>
            <person name="Khurana P."/>
            <person name="Khurana J.P."/>
            <person name="Tyagi A.K."/>
            <person name="Gaikwad K."/>
            <person name="Singh A."/>
            <person name="Dalal V."/>
            <person name="Srivastava S."/>
            <person name="Dixit A."/>
            <person name="Pal A.K."/>
            <person name="Ghazi I.A."/>
            <person name="Yadav M."/>
            <person name="Pandit A."/>
            <person name="Bhargava A."/>
            <person name="Sureshbabu K."/>
            <person name="Batra K."/>
            <person name="Sharma T.R."/>
            <person name="Mohapatra T."/>
            <person name="Singh N.K."/>
            <person name="Messing J."/>
            <person name="Nelson A.B."/>
            <person name="Fuks G."/>
            <person name="Kavchok S."/>
            <person name="Keizer G."/>
            <person name="Linton E."/>
            <person name="Llaca V."/>
            <person name="Song R."/>
            <person name="Tanyolac B."/>
            <person name="Young S."/>
            <person name="Ho-Il K."/>
            <person name="Hahn J.H."/>
            <person name="Sangsakoo G."/>
            <person name="Vanavichit A."/>
            <person name="de Mattos Luiz.A.T."/>
            <person name="Zimmer P.D."/>
            <person name="Malone G."/>
            <person name="Dellagostin O."/>
            <person name="de Oliveira A.C."/>
            <person name="Bevan M."/>
            <person name="Bancroft I."/>
            <person name="Minx P."/>
            <person name="Cordum H."/>
            <person name="Wilson R."/>
            <person name="Cheng Z."/>
            <person name="Jin W."/>
            <person name="Jiang J."/>
            <person name="Leong S.A."/>
            <person name="Iwama H."/>
            <person name="Gojobori T."/>
            <person name="Itoh T."/>
            <person name="Niimura Y."/>
            <person name="Fujii Y."/>
            <person name="Habara T."/>
            <person name="Sakai H."/>
            <person name="Sato Y."/>
            <person name="Wilson G."/>
            <person name="Kumar K."/>
            <person name="McCouch S."/>
            <person name="Juretic N."/>
            <person name="Hoen D."/>
            <person name="Wright S."/>
            <person name="Bruskiewich R."/>
            <person name="Bureau T."/>
            <person name="Miyao A."/>
            <person name="Hirochika H."/>
            <person name="Nishikawa T."/>
            <person name="Kadowaki K."/>
            <person name="Sugiura M."/>
            <person name="Burr B."/>
            <person name="Sasaki T."/>
        </authorList>
    </citation>
    <scope>NUCLEOTIDE SEQUENCE [LARGE SCALE GENOMIC DNA]</scope>
    <source>
        <strain evidence="3">cv. Nipponbare</strain>
    </source>
</reference>
<name>A0A0P0WI55_ORYSJ</name>
<gene>
    <name evidence="2" type="ordered locus">Os05g0147550</name>
    <name evidence="2" type="ORF">OSNPB_050147550</name>
</gene>
<dbReference type="InParanoid" id="A0A0P0WI55"/>
<keyword evidence="3" id="KW-1185">Reference proteome</keyword>
<feature type="compositionally biased region" description="Low complexity" evidence="1">
    <location>
        <begin position="104"/>
        <end position="116"/>
    </location>
</feature>
<dbReference type="EMBL" id="AP014961">
    <property type="protein sequence ID" value="BAS92261.1"/>
    <property type="molecule type" value="Genomic_DNA"/>
</dbReference>
<dbReference type="PaxDb" id="39947-A0A0P0WI55"/>
<feature type="non-terminal residue" evidence="2">
    <location>
        <position position="158"/>
    </location>
</feature>
<dbReference type="AlphaFoldDB" id="A0A0P0WI55"/>
<feature type="region of interest" description="Disordered" evidence="1">
    <location>
        <begin position="50"/>
        <end position="158"/>
    </location>
</feature>
<reference evidence="2 3" key="2">
    <citation type="journal article" date="2013" name="Plant Cell Physiol.">
        <title>Rice Annotation Project Database (RAP-DB): an integrative and interactive database for rice genomics.</title>
        <authorList>
            <person name="Sakai H."/>
            <person name="Lee S.S."/>
            <person name="Tanaka T."/>
            <person name="Numa H."/>
            <person name="Kim J."/>
            <person name="Kawahara Y."/>
            <person name="Wakimoto H."/>
            <person name="Yang C.C."/>
            <person name="Iwamoto M."/>
            <person name="Abe T."/>
            <person name="Yamada Y."/>
            <person name="Muto A."/>
            <person name="Inokuchi H."/>
            <person name="Ikemura T."/>
            <person name="Matsumoto T."/>
            <person name="Sasaki T."/>
            <person name="Itoh T."/>
        </authorList>
    </citation>
    <scope>NUCLEOTIDE SEQUENCE [LARGE SCALE GENOMIC DNA]</scope>
    <source>
        <strain evidence="3">cv. Nipponbare</strain>
    </source>
</reference>